<name>A0A843XFW8_COLES</name>
<organism evidence="1 2">
    <name type="scientific">Colocasia esculenta</name>
    <name type="common">Wild taro</name>
    <name type="synonym">Arum esculentum</name>
    <dbReference type="NCBI Taxonomy" id="4460"/>
    <lineage>
        <taxon>Eukaryota</taxon>
        <taxon>Viridiplantae</taxon>
        <taxon>Streptophyta</taxon>
        <taxon>Embryophyta</taxon>
        <taxon>Tracheophyta</taxon>
        <taxon>Spermatophyta</taxon>
        <taxon>Magnoliopsida</taxon>
        <taxon>Liliopsida</taxon>
        <taxon>Araceae</taxon>
        <taxon>Aroideae</taxon>
        <taxon>Colocasieae</taxon>
        <taxon>Colocasia</taxon>
    </lineage>
</organism>
<evidence type="ECO:0000313" key="1">
    <source>
        <dbReference type="EMBL" id="MQM18163.1"/>
    </source>
</evidence>
<keyword evidence="2" id="KW-1185">Reference proteome</keyword>
<dbReference type="AlphaFoldDB" id="A0A843XFW8"/>
<dbReference type="Proteomes" id="UP000652761">
    <property type="component" value="Unassembled WGS sequence"/>
</dbReference>
<gene>
    <name evidence="1" type="ORF">Taro_051150</name>
</gene>
<sequence length="61" mass="6794">MSHCGNVHYTDMGWYNRTGIMRVATAIAQIAQNIAIAQQVEYTTLPLASLCIGPEVRRDSR</sequence>
<proteinExistence type="predicted"/>
<protein>
    <submittedName>
        <fullName evidence="1">Uncharacterized protein</fullName>
    </submittedName>
</protein>
<evidence type="ECO:0000313" key="2">
    <source>
        <dbReference type="Proteomes" id="UP000652761"/>
    </source>
</evidence>
<dbReference type="EMBL" id="NMUH01008013">
    <property type="protein sequence ID" value="MQM18163.1"/>
    <property type="molecule type" value="Genomic_DNA"/>
</dbReference>
<comment type="caution">
    <text evidence="1">The sequence shown here is derived from an EMBL/GenBank/DDBJ whole genome shotgun (WGS) entry which is preliminary data.</text>
</comment>
<accession>A0A843XFW8</accession>
<reference evidence="1" key="1">
    <citation type="submission" date="2017-07" db="EMBL/GenBank/DDBJ databases">
        <title>Taro Niue Genome Assembly and Annotation.</title>
        <authorList>
            <person name="Atibalentja N."/>
            <person name="Keating K."/>
            <person name="Fields C.J."/>
        </authorList>
    </citation>
    <scope>NUCLEOTIDE SEQUENCE</scope>
    <source>
        <strain evidence="1">Niue_2</strain>
        <tissue evidence="1">Leaf</tissue>
    </source>
</reference>